<evidence type="ECO:0000256" key="11">
    <source>
        <dbReference type="SAM" id="Phobius"/>
    </source>
</evidence>
<feature type="domain" description="Type II secretion system protein GspG C-terminal" evidence="12">
    <location>
        <begin position="67"/>
        <end position="172"/>
    </location>
</feature>
<evidence type="ECO:0000256" key="5">
    <source>
        <dbReference type="ARBA" id="ARBA00022481"/>
    </source>
</evidence>
<dbReference type="Pfam" id="PF08334">
    <property type="entry name" value="T2SSG"/>
    <property type="match status" value="1"/>
</dbReference>
<dbReference type="NCBIfam" id="TIGR02532">
    <property type="entry name" value="IV_pilin_GFxxxE"/>
    <property type="match status" value="1"/>
</dbReference>
<comment type="subcellular location">
    <subcellularLocation>
        <location evidence="1">Cell inner membrane</location>
        <topology evidence="1">Single-pass membrane protein</topology>
    </subcellularLocation>
</comment>
<dbReference type="PANTHER" id="PTHR30093">
    <property type="entry name" value="GENERAL SECRETION PATHWAY PROTEIN G"/>
    <property type="match status" value="1"/>
</dbReference>
<dbReference type="PANTHER" id="PTHR30093:SF44">
    <property type="entry name" value="TYPE II SECRETION SYSTEM CORE PROTEIN G"/>
    <property type="match status" value="1"/>
</dbReference>
<dbReference type="BioCyc" id="CBUR1055526:G10QW-1572-MONOMER"/>
<gene>
    <name evidence="13" type="ORF">BKIR_c46_0462</name>
</gene>
<dbReference type="InterPro" id="IPR013545">
    <property type="entry name" value="T2SS_protein-GspG_C"/>
</dbReference>
<keyword evidence="8 11" id="KW-1133">Transmembrane helix</keyword>
<protein>
    <recommendedName>
        <fullName evidence="3">Type II secretion system core protein G</fullName>
    </recommendedName>
</protein>
<comment type="similarity">
    <text evidence="2">Belongs to the GSP G family.</text>
</comment>
<evidence type="ECO:0000259" key="12">
    <source>
        <dbReference type="Pfam" id="PF08334"/>
    </source>
</evidence>
<reference evidence="13 14" key="1">
    <citation type="submission" date="2011-09" db="EMBL/GenBank/DDBJ databases">
        <authorList>
            <person name="Carlier A."/>
        </authorList>
    </citation>
    <scope>NUCLEOTIDE SEQUENCE [LARGE SCALE GENOMIC DNA]</scope>
    <source>
        <strain evidence="13 14">UZHbot1</strain>
    </source>
</reference>
<keyword evidence="6" id="KW-0997">Cell inner membrane</keyword>
<comment type="caution">
    <text evidence="13">The sequence shown here is derived from an EMBL/GenBank/DDBJ whole genome shotgun (WGS) entry which is preliminary data.</text>
</comment>
<feature type="compositionally biased region" description="Acidic residues" evidence="10">
    <location>
        <begin position="165"/>
        <end position="174"/>
    </location>
</feature>
<dbReference type="HOGENOM" id="CLU_091705_2_0_4"/>
<keyword evidence="5" id="KW-0488">Methylation</keyword>
<evidence type="ECO:0000256" key="1">
    <source>
        <dbReference type="ARBA" id="ARBA00004377"/>
    </source>
</evidence>
<dbReference type="GO" id="GO:0015628">
    <property type="term" value="P:protein secretion by the type II secretion system"/>
    <property type="evidence" value="ECO:0007669"/>
    <property type="project" value="InterPro"/>
</dbReference>
<dbReference type="InterPro" id="IPR000983">
    <property type="entry name" value="Bac_GSPG_pilin"/>
</dbReference>
<feature type="compositionally biased region" description="Basic and acidic residues" evidence="10">
    <location>
        <begin position="151"/>
        <end position="164"/>
    </location>
</feature>
<dbReference type="InterPro" id="IPR012902">
    <property type="entry name" value="N_methyl_site"/>
</dbReference>
<dbReference type="InterPro" id="IPR045584">
    <property type="entry name" value="Pilin-like"/>
</dbReference>
<sequence length="174" mass="18686">MRMATYSNPPGAAMHDRPTDTGIPAATALRQRLAQQGIGPRTRGFTLLELLVALLIIALLAGYVGPKLFGEVGKARSKTAASQMKSIESALDRYRLDTGHYPTINQGLAGLMTNVGNTPGWEGPYMSSQVPNEPWGKPYIYRSPGEGGKDYDLMTYGADEKPGESGEDADIIAK</sequence>
<dbReference type="STRING" id="1055526.BKIR_c46_0462"/>
<dbReference type="GO" id="GO:0015627">
    <property type="term" value="C:type II protein secretion system complex"/>
    <property type="evidence" value="ECO:0007669"/>
    <property type="project" value="InterPro"/>
</dbReference>
<dbReference type="Gene3D" id="3.30.700.10">
    <property type="entry name" value="Glycoprotein, Type 4 Pilin"/>
    <property type="match status" value="1"/>
</dbReference>
<evidence type="ECO:0000313" key="13">
    <source>
        <dbReference type="EMBL" id="CCD39259.1"/>
    </source>
</evidence>
<evidence type="ECO:0000256" key="3">
    <source>
        <dbReference type="ARBA" id="ARBA00020042"/>
    </source>
</evidence>
<evidence type="ECO:0000256" key="8">
    <source>
        <dbReference type="ARBA" id="ARBA00022989"/>
    </source>
</evidence>
<dbReference type="SUPFAM" id="SSF54523">
    <property type="entry name" value="Pili subunits"/>
    <property type="match status" value="1"/>
</dbReference>
<dbReference type="AlphaFoldDB" id="G4MDN0"/>
<evidence type="ECO:0000256" key="6">
    <source>
        <dbReference type="ARBA" id="ARBA00022519"/>
    </source>
</evidence>
<dbReference type="EMBL" id="CAFE01000212">
    <property type="protein sequence ID" value="CCD39259.1"/>
    <property type="molecule type" value="Genomic_DNA"/>
</dbReference>
<proteinExistence type="inferred from homology"/>
<feature type="region of interest" description="Disordered" evidence="10">
    <location>
        <begin position="1"/>
        <end position="22"/>
    </location>
</feature>
<keyword evidence="4" id="KW-1003">Cell membrane</keyword>
<keyword evidence="9 11" id="KW-0472">Membrane</keyword>
<evidence type="ECO:0000256" key="10">
    <source>
        <dbReference type="SAM" id="MobiDB-lite"/>
    </source>
</evidence>
<name>G4MDN0_9BURK</name>
<keyword evidence="7 11" id="KW-0812">Transmembrane</keyword>
<reference evidence="13 14" key="2">
    <citation type="submission" date="2011-10" db="EMBL/GenBank/DDBJ databases">
        <title>Draft genome sequence of Candidatus Burkholderia kirkii.</title>
        <authorList>
            <person name="Carlier A.L."/>
            <person name="Eberl L."/>
        </authorList>
    </citation>
    <scope>NUCLEOTIDE SEQUENCE [LARGE SCALE GENOMIC DNA]</scope>
    <source>
        <strain evidence="13 14">UZHbot1</strain>
    </source>
</reference>
<dbReference type="NCBIfam" id="TIGR01710">
    <property type="entry name" value="typeII_sec_gspG"/>
    <property type="match status" value="1"/>
</dbReference>
<organism evidence="13 14">
    <name type="scientific">Candidatus Paraburkholderia kirkii UZHbot1</name>
    <dbReference type="NCBI Taxonomy" id="1055526"/>
    <lineage>
        <taxon>Bacteria</taxon>
        <taxon>Pseudomonadati</taxon>
        <taxon>Pseudomonadota</taxon>
        <taxon>Betaproteobacteria</taxon>
        <taxon>Burkholderiales</taxon>
        <taxon>Burkholderiaceae</taxon>
        <taxon>Paraburkholderia</taxon>
    </lineage>
</organism>
<feature type="region of interest" description="Disordered" evidence="10">
    <location>
        <begin position="151"/>
        <end position="174"/>
    </location>
</feature>
<dbReference type="PRINTS" id="PR00813">
    <property type="entry name" value="BCTERIALGSPG"/>
</dbReference>
<accession>G4MDN0</accession>
<evidence type="ECO:0000256" key="7">
    <source>
        <dbReference type="ARBA" id="ARBA00022692"/>
    </source>
</evidence>
<dbReference type="InterPro" id="IPR010054">
    <property type="entry name" value="Type2_sec_GspG"/>
</dbReference>
<evidence type="ECO:0000256" key="4">
    <source>
        <dbReference type="ARBA" id="ARBA00022475"/>
    </source>
</evidence>
<evidence type="ECO:0000256" key="9">
    <source>
        <dbReference type="ARBA" id="ARBA00023136"/>
    </source>
</evidence>
<evidence type="ECO:0000256" key="2">
    <source>
        <dbReference type="ARBA" id="ARBA00009984"/>
    </source>
</evidence>
<dbReference type="Pfam" id="PF07963">
    <property type="entry name" value="N_methyl"/>
    <property type="match status" value="1"/>
</dbReference>
<dbReference type="Proteomes" id="UP000003511">
    <property type="component" value="Unassembled WGS sequence"/>
</dbReference>
<dbReference type="GO" id="GO:0005886">
    <property type="term" value="C:plasma membrane"/>
    <property type="evidence" value="ECO:0007669"/>
    <property type="project" value="UniProtKB-SubCell"/>
</dbReference>
<keyword evidence="14" id="KW-1185">Reference proteome</keyword>
<evidence type="ECO:0000313" key="14">
    <source>
        <dbReference type="Proteomes" id="UP000003511"/>
    </source>
</evidence>
<feature type="transmembrane region" description="Helical" evidence="11">
    <location>
        <begin position="50"/>
        <end position="69"/>
    </location>
</feature>